<dbReference type="Proteomes" id="UP000254939">
    <property type="component" value="Unassembled WGS sequence"/>
</dbReference>
<feature type="transmembrane region" description="Helical" evidence="7">
    <location>
        <begin position="215"/>
        <end position="231"/>
    </location>
</feature>
<dbReference type="RefSeq" id="WP_114715077.1">
    <property type="nucleotide sequence ID" value="NZ_KZ857266.1"/>
</dbReference>
<accession>A0A370KHU6</accession>
<keyword evidence="4 7" id="KW-0812">Transmembrane</keyword>
<dbReference type="InterPro" id="IPR038770">
    <property type="entry name" value="Na+/solute_symporter_sf"/>
</dbReference>
<feature type="transmembrane region" description="Helical" evidence="7">
    <location>
        <begin position="6"/>
        <end position="25"/>
    </location>
</feature>
<evidence type="ECO:0000313" key="10">
    <source>
        <dbReference type="Proteomes" id="UP000254939"/>
    </source>
</evidence>
<dbReference type="EMBL" id="NAAC01000033">
    <property type="protein sequence ID" value="RDJ05084.1"/>
    <property type="molecule type" value="Genomic_DNA"/>
</dbReference>
<feature type="transmembrane region" description="Helical" evidence="7">
    <location>
        <begin position="184"/>
        <end position="203"/>
    </location>
</feature>
<feature type="transmembrane region" description="Helical" evidence="7">
    <location>
        <begin position="54"/>
        <end position="72"/>
    </location>
</feature>
<keyword evidence="5 7" id="KW-1133">Transmembrane helix</keyword>
<feature type="transmembrane region" description="Helical" evidence="7">
    <location>
        <begin position="349"/>
        <end position="371"/>
    </location>
</feature>
<sequence length="597" mass="65231">MPTELTTIFFCFVSMAACLSITTYLKLPNVVGYLVAGILTGPLLGTGADGDEALSFLEVGVLMLLFSVGLRVDALFLIRNTKRFAFAAFASFGITAAIYATILYFLDMFSAKAALAVAMAMAFSSQMVAFQSQDISKIMKTAGGQFAIFSLILQLFIFSALVVFLDYLAGPEISSKNVLADPAAMMFSIIPVALILSALNRWIIPYVVGADNKDLLLAIVIASLLAIAFYANMVGVSSPILFLVAGVCLSKSPYSLDIMKFIEPIVGAFTGLYLFFLGFNLDFGSIGDSALLLAIAFPLLMLIKAAVLLGFGYHKVGSVRAAREYIKIMLPTSETGVIVFSILSVSGKITVSLATLLSSYAVLGMILIPLLTERRSRRSVPTSEVRRLRVFFSYSRRDEHAVKAVAARFEAVGLVPLIDTRVLPSGREWQQQLAFAIRSCDVMLWFISPDSAESKTCVWELHQAINLQKRVVPVRLVETNPDVIPRELAAIQFLPATESFVIERDDHWSALFDAVTEHDDWIRFRTSLLEKATSWGASGRNNNYMLLGREELAVVDKWWDLRPSSEPPLSFTVTEFVSTSREALSMSGSSGAAPSSS</sequence>
<dbReference type="PANTHER" id="PTHR42751:SF3">
    <property type="entry name" value="SODIUM_GLUTAMATE SYMPORTER"/>
    <property type="match status" value="1"/>
</dbReference>
<reference evidence="9 10" key="1">
    <citation type="submission" date="2017-03" db="EMBL/GenBank/DDBJ databases">
        <title>Genome analysis of Rhizobial strains effectives or ineffectives for nitrogen fixation isolated from bean seeds.</title>
        <authorList>
            <person name="Peralta H."/>
            <person name="Aguilar-Vera A."/>
            <person name="Mora Y."/>
            <person name="Vargas-Lagunas C."/>
            <person name="Girard L."/>
            <person name="Mora J."/>
        </authorList>
    </citation>
    <scope>NUCLEOTIDE SEQUENCE [LARGE SCALE GENOMIC DNA]</scope>
    <source>
        <strain evidence="9 10">CCGM3</strain>
    </source>
</reference>
<dbReference type="Pfam" id="PF13676">
    <property type="entry name" value="TIR_2"/>
    <property type="match status" value="1"/>
</dbReference>
<dbReference type="AlphaFoldDB" id="A0A370KHU6"/>
<dbReference type="OrthoDB" id="9781411at2"/>
<comment type="subcellular location">
    <subcellularLocation>
        <location evidence="1">Membrane</location>
        <topology evidence="1">Multi-pass membrane protein</topology>
    </subcellularLocation>
</comment>
<evidence type="ECO:0000256" key="3">
    <source>
        <dbReference type="ARBA" id="ARBA00022448"/>
    </source>
</evidence>
<comment type="caution">
    <text evidence="9">The sequence shown here is derived from an EMBL/GenBank/DDBJ whole genome shotgun (WGS) entry which is preliminary data.</text>
</comment>
<dbReference type="GO" id="GO:1902600">
    <property type="term" value="P:proton transmembrane transport"/>
    <property type="evidence" value="ECO:0007669"/>
    <property type="project" value="InterPro"/>
</dbReference>
<feature type="transmembrane region" description="Helical" evidence="7">
    <location>
        <begin position="84"/>
        <end position="106"/>
    </location>
</feature>
<dbReference type="InterPro" id="IPR000157">
    <property type="entry name" value="TIR_dom"/>
</dbReference>
<dbReference type="InterPro" id="IPR035897">
    <property type="entry name" value="Toll_tir_struct_dom_sf"/>
</dbReference>
<feature type="transmembrane region" description="Helical" evidence="7">
    <location>
        <begin position="30"/>
        <end position="48"/>
    </location>
</feature>
<evidence type="ECO:0000256" key="4">
    <source>
        <dbReference type="ARBA" id="ARBA00022692"/>
    </source>
</evidence>
<feature type="transmembrane region" description="Helical" evidence="7">
    <location>
        <begin position="142"/>
        <end position="164"/>
    </location>
</feature>
<feature type="transmembrane region" description="Helical" evidence="7">
    <location>
        <begin position="291"/>
        <end position="313"/>
    </location>
</feature>
<evidence type="ECO:0000256" key="7">
    <source>
        <dbReference type="SAM" id="Phobius"/>
    </source>
</evidence>
<feature type="domain" description="TIR" evidence="8">
    <location>
        <begin position="386"/>
        <end position="528"/>
    </location>
</feature>
<dbReference type="InterPro" id="IPR006153">
    <property type="entry name" value="Cation/H_exchanger_TM"/>
</dbReference>
<protein>
    <recommendedName>
        <fullName evidence="8">TIR domain-containing protein</fullName>
    </recommendedName>
</protein>
<evidence type="ECO:0000256" key="6">
    <source>
        <dbReference type="ARBA" id="ARBA00023136"/>
    </source>
</evidence>
<evidence type="ECO:0000259" key="8">
    <source>
        <dbReference type="PROSITE" id="PS50104"/>
    </source>
</evidence>
<dbReference type="GO" id="GO:0015297">
    <property type="term" value="F:antiporter activity"/>
    <property type="evidence" value="ECO:0007669"/>
    <property type="project" value="InterPro"/>
</dbReference>
<dbReference type="PROSITE" id="PS50104">
    <property type="entry name" value="TIR"/>
    <property type="match status" value="1"/>
</dbReference>
<keyword evidence="3" id="KW-0813">Transport</keyword>
<dbReference type="SUPFAM" id="SSF52200">
    <property type="entry name" value="Toll/Interleukin receptor TIR domain"/>
    <property type="match status" value="1"/>
</dbReference>
<dbReference type="Pfam" id="PF00999">
    <property type="entry name" value="Na_H_Exchanger"/>
    <property type="match status" value="1"/>
</dbReference>
<feature type="transmembrane region" description="Helical" evidence="7">
    <location>
        <begin position="112"/>
        <end position="130"/>
    </location>
</feature>
<proteinExistence type="inferred from homology"/>
<comment type="similarity">
    <text evidence="2">Belongs to the monovalent cation:proton antiporter 2 (CPA2) transporter (TC 2.A.37) family.</text>
</comment>
<evidence type="ECO:0000313" key="9">
    <source>
        <dbReference type="EMBL" id="RDJ05084.1"/>
    </source>
</evidence>
<dbReference type="Gene3D" id="3.40.50.10140">
    <property type="entry name" value="Toll/interleukin-1 receptor homology (TIR) domain"/>
    <property type="match status" value="1"/>
</dbReference>
<keyword evidence="6 7" id="KW-0472">Membrane</keyword>
<gene>
    <name evidence="9" type="ORF">B5K06_26300</name>
</gene>
<evidence type="ECO:0000256" key="1">
    <source>
        <dbReference type="ARBA" id="ARBA00004141"/>
    </source>
</evidence>
<organism evidence="9 10">
    <name type="scientific">Rhizobium grahamii</name>
    <dbReference type="NCBI Taxonomy" id="1120045"/>
    <lineage>
        <taxon>Bacteria</taxon>
        <taxon>Pseudomonadati</taxon>
        <taxon>Pseudomonadota</taxon>
        <taxon>Alphaproteobacteria</taxon>
        <taxon>Hyphomicrobiales</taxon>
        <taxon>Rhizobiaceae</taxon>
        <taxon>Rhizobium/Agrobacterium group</taxon>
        <taxon>Rhizobium</taxon>
    </lineage>
</organism>
<dbReference type="GO" id="GO:0007165">
    <property type="term" value="P:signal transduction"/>
    <property type="evidence" value="ECO:0007669"/>
    <property type="project" value="InterPro"/>
</dbReference>
<evidence type="ECO:0000256" key="2">
    <source>
        <dbReference type="ARBA" id="ARBA00005551"/>
    </source>
</evidence>
<dbReference type="Gene3D" id="1.20.1530.20">
    <property type="match status" value="1"/>
</dbReference>
<dbReference type="PANTHER" id="PTHR42751">
    <property type="entry name" value="SODIUM/HYDROGEN EXCHANGER FAMILY/TRKA DOMAIN PROTEIN"/>
    <property type="match status" value="1"/>
</dbReference>
<name>A0A370KHU6_9HYPH</name>
<feature type="transmembrane region" description="Helical" evidence="7">
    <location>
        <begin position="261"/>
        <end position="279"/>
    </location>
</feature>
<evidence type="ECO:0000256" key="5">
    <source>
        <dbReference type="ARBA" id="ARBA00022989"/>
    </source>
</evidence>
<dbReference type="GO" id="GO:0016020">
    <property type="term" value="C:membrane"/>
    <property type="evidence" value="ECO:0007669"/>
    <property type="project" value="UniProtKB-SubCell"/>
</dbReference>